<organism evidence="7 8">
    <name type="scientific">Protomyces lactucae-debilis</name>
    <dbReference type="NCBI Taxonomy" id="2754530"/>
    <lineage>
        <taxon>Eukaryota</taxon>
        <taxon>Fungi</taxon>
        <taxon>Dikarya</taxon>
        <taxon>Ascomycota</taxon>
        <taxon>Taphrinomycotina</taxon>
        <taxon>Taphrinomycetes</taxon>
        <taxon>Taphrinales</taxon>
        <taxon>Protomycetaceae</taxon>
        <taxon>Protomyces</taxon>
    </lineage>
</organism>
<evidence type="ECO:0000256" key="4">
    <source>
        <dbReference type="ARBA" id="ARBA00038054"/>
    </source>
</evidence>
<dbReference type="EMBL" id="MCFI01000012">
    <property type="protein sequence ID" value="ORY80956.1"/>
    <property type="molecule type" value="Genomic_DNA"/>
</dbReference>
<dbReference type="InterPro" id="IPR002563">
    <property type="entry name" value="Flavin_Rdtase-like_dom"/>
</dbReference>
<dbReference type="Gene3D" id="2.30.110.10">
    <property type="entry name" value="Electron Transport, Fmn-binding Protein, Chain A"/>
    <property type="match status" value="1"/>
</dbReference>
<comment type="caution">
    <text evidence="7">The sequence shown here is derived from an EMBL/GenBank/DDBJ whole genome shotgun (WGS) entry which is preliminary data.</text>
</comment>
<dbReference type="OrthoDB" id="10250990at2759"/>
<dbReference type="SUPFAM" id="SSF50475">
    <property type="entry name" value="FMN-binding split barrel"/>
    <property type="match status" value="1"/>
</dbReference>
<dbReference type="SMART" id="SM00903">
    <property type="entry name" value="Flavin_Reduct"/>
    <property type="match status" value="1"/>
</dbReference>
<keyword evidence="3" id="KW-0288">FMN</keyword>
<evidence type="ECO:0000256" key="2">
    <source>
        <dbReference type="ARBA" id="ARBA00022630"/>
    </source>
</evidence>
<keyword evidence="8" id="KW-1185">Reference proteome</keyword>
<proteinExistence type="inferred from homology"/>
<evidence type="ECO:0000313" key="7">
    <source>
        <dbReference type="EMBL" id="ORY80956.1"/>
    </source>
</evidence>
<dbReference type="PANTHER" id="PTHR33798:SF5">
    <property type="entry name" value="FLAVIN REDUCTASE LIKE DOMAIN-CONTAINING PROTEIN"/>
    <property type="match status" value="1"/>
</dbReference>
<feature type="compositionally biased region" description="Basic and acidic residues" evidence="5">
    <location>
        <begin position="11"/>
        <end position="24"/>
    </location>
</feature>
<protein>
    <recommendedName>
        <fullName evidence="6">Flavin reductase like domain-containing protein</fullName>
    </recommendedName>
</protein>
<gene>
    <name evidence="7" type="ORF">BCR37DRAFT_348389</name>
</gene>
<dbReference type="OMA" id="GNLIICE"/>
<evidence type="ECO:0000313" key="8">
    <source>
        <dbReference type="Proteomes" id="UP000193685"/>
    </source>
</evidence>
<evidence type="ECO:0000259" key="6">
    <source>
        <dbReference type="SMART" id="SM00903"/>
    </source>
</evidence>
<dbReference type="RefSeq" id="XP_040724601.1">
    <property type="nucleotide sequence ID" value="XM_040867841.1"/>
</dbReference>
<accession>A0A1Y2FCB5</accession>
<dbReference type="GeneID" id="63784440"/>
<dbReference type="PANTHER" id="PTHR33798">
    <property type="entry name" value="FLAVOPROTEIN OXYGENASE"/>
    <property type="match status" value="1"/>
</dbReference>
<evidence type="ECO:0000256" key="1">
    <source>
        <dbReference type="ARBA" id="ARBA00001917"/>
    </source>
</evidence>
<evidence type="ECO:0000256" key="5">
    <source>
        <dbReference type="SAM" id="MobiDB-lite"/>
    </source>
</evidence>
<name>A0A1Y2FCB5_PROLT</name>
<dbReference type="InterPro" id="IPR012349">
    <property type="entry name" value="Split_barrel_FMN-bd"/>
</dbReference>
<sequence>MTTQGNAASAEAEKLIQRNPHGDFKKVEAGRDAYPARPWQQFQTPQPDWQPGGGANTLAGDWKTKKIIDIDPYEEGRPAAFNYKMLISAITPRPIGFLSTCSHDGSKRNLSPFSYFQMVNHDPPIFAVGFAGSIERAKDSLRNIIETKEAVINTISDHFIEAANFTSINAPYEVSEWALSGLTPLASHKVTPPRVHESIFTIECKLVEHREWKNPQDKVTGVTIFLEGVLFHAREDAINQERNLLDPAVLRSVSRLGGITYATCVDGYELPRPDFDKEQAEGRLEGLIREK</sequence>
<feature type="domain" description="Flavin reductase like" evidence="6">
    <location>
        <begin position="88"/>
        <end position="238"/>
    </location>
</feature>
<keyword evidence="2" id="KW-0285">Flavoprotein</keyword>
<dbReference type="Pfam" id="PF01613">
    <property type="entry name" value="Flavin_Reduct"/>
    <property type="match status" value="1"/>
</dbReference>
<feature type="region of interest" description="Disordered" evidence="5">
    <location>
        <begin position="1"/>
        <end position="24"/>
    </location>
</feature>
<reference evidence="7 8" key="1">
    <citation type="submission" date="2016-07" db="EMBL/GenBank/DDBJ databases">
        <title>Pervasive Adenine N6-methylation of Active Genes in Fungi.</title>
        <authorList>
            <consortium name="DOE Joint Genome Institute"/>
            <person name="Mondo S.J."/>
            <person name="Dannebaum R.O."/>
            <person name="Kuo R.C."/>
            <person name="Labutti K."/>
            <person name="Haridas S."/>
            <person name="Kuo A."/>
            <person name="Salamov A."/>
            <person name="Ahrendt S.R."/>
            <person name="Lipzen A."/>
            <person name="Sullivan W."/>
            <person name="Andreopoulos W.B."/>
            <person name="Clum A."/>
            <person name="Lindquist E."/>
            <person name="Daum C."/>
            <person name="Ramamoorthy G.K."/>
            <person name="Gryganskyi A."/>
            <person name="Culley D."/>
            <person name="Magnuson J.K."/>
            <person name="James T.Y."/>
            <person name="O'Malley M.A."/>
            <person name="Stajich J.E."/>
            <person name="Spatafora J.W."/>
            <person name="Visel A."/>
            <person name="Grigoriev I.V."/>
        </authorList>
    </citation>
    <scope>NUCLEOTIDE SEQUENCE [LARGE SCALE GENOMIC DNA]</scope>
    <source>
        <strain evidence="7 8">12-1054</strain>
    </source>
</reference>
<comment type="cofactor">
    <cofactor evidence="1">
        <name>FMN</name>
        <dbReference type="ChEBI" id="CHEBI:58210"/>
    </cofactor>
</comment>
<comment type="similarity">
    <text evidence="4">Belongs to the flavoredoxin family.</text>
</comment>
<dbReference type="Proteomes" id="UP000193685">
    <property type="component" value="Unassembled WGS sequence"/>
</dbReference>
<evidence type="ECO:0000256" key="3">
    <source>
        <dbReference type="ARBA" id="ARBA00022643"/>
    </source>
</evidence>
<dbReference type="GO" id="GO:0010181">
    <property type="term" value="F:FMN binding"/>
    <property type="evidence" value="ECO:0007669"/>
    <property type="project" value="InterPro"/>
</dbReference>
<dbReference type="AlphaFoldDB" id="A0A1Y2FCB5"/>